<keyword evidence="2 8" id="KW-0812">Transmembrane</keyword>
<dbReference type="EMBL" id="DS469807">
    <property type="protein sequence ID" value="EDO32771.1"/>
    <property type="molecule type" value="Genomic_DNA"/>
</dbReference>
<dbReference type="eggNOG" id="KOG3656">
    <property type="taxonomic scope" value="Eukaryota"/>
</dbReference>
<feature type="domain" description="G-protein coupled receptors family 1 profile" evidence="10">
    <location>
        <begin position="19"/>
        <end position="121"/>
    </location>
</feature>
<keyword evidence="6 8" id="KW-0675">Receptor</keyword>
<feature type="transmembrane region" description="Helical" evidence="9">
    <location>
        <begin position="7"/>
        <end position="29"/>
    </location>
</feature>
<evidence type="ECO:0000256" key="1">
    <source>
        <dbReference type="ARBA" id="ARBA00004141"/>
    </source>
</evidence>
<dbReference type="InterPro" id="IPR000276">
    <property type="entry name" value="GPCR_Rhodpsn"/>
</dbReference>
<evidence type="ECO:0000313" key="11">
    <source>
        <dbReference type="EMBL" id="EDO32771.1"/>
    </source>
</evidence>
<dbReference type="Pfam" id="PF00001">
    <property type="entry name" value="7tm_1"/>
    <property type="match status" value="1"/>
</dbReference>
<name>A7SU39_NEMVE</name>
<keyword evidence="4 8" id="KW-0297">G-protein coupled receptor</keyword>
<dbReference type="InterPro" id="IPR017452">
    <property type="entry name" value="GPCR_Rhodpsn_7TM"/>
</dbReference>
<dbReference type="AlphaFoldDB" id="A7SU39"/>
<feature type="transmembrane region" description="Helical" evidence="9">
    <location>
        <begin position="35"/>
        <end position="59"/>
    </location>
</feature>
<dbReference type="PhylomeDB" id="A7SU39"/>
<dbReference type="SUPFAM" id="SSF81321">
    <property type="entry name" value="Family A G protein-coupled receptor-like"/>
    <property type="match status" value="1"/>
</dbReference>
<gene>
    <name evidence="11" type="ORF">NEMVEDRAFT_v1g17538</name>
</gene>
<evidence type="ECO:0000256" key="5">
    <source>
        <dbReference type="ARBA" id="ARBA00023136"/>
    </source>
</evidence>
<comment type="similarity">
    <text evidence="8">Belongs to the G-protein coupled receptor 1 family.</text>
</comment>
<keyword evidence="5 9" id="KW-0472">Membrane</keyword>
<dbReference type="Proteomes" id="UP000001593">
    <property type="component" value="Unassembled WGS sequence"/>
</dbReference>
<dbReference type="GO" id="GO:0004930">
    <property type="term" value="F:G protein-coupled receptor activity"/>
    <property type="evidence" value="ECO:0007669"/>
    <property type="project" value="UniProtKB-KW"/>
</dbReference>
<keyword evidence="3 9" id="KW-1133">Transmembrane helix</keyword>
<evidence type="ECO:0000256" key="8">
    <source>
        <dbReference type="RuleBase" id="RU000688"/>
    </source>
</evidence>
<dbReference type="STRING" id="45351.A7SU39"/>
<evidence type="ECO:0000313" key="12">
    <source>
        <dbReference type="Proteomes" id="UP000001593"/>
    </source>
</evidence>
<protein>
    <recommendedName>
        <fullName evidence="10">G-protein coupled receptors family 1 profile domain-containing protein</fullName>
    </recommendedName>
</protein>
<dbReference type="PROSITE" id="PS00237">
    <property type="entry name" value="G_PROTEIN_RECEP_F1_1"/>
    <property type="match status" value="1"/>
</dbReference>
<evidence type="ECO:0000256" key="3">
    <source>
        <dbReference type="ARBA" id="ARBA00022989"/>
    </source>
</evidence>
<dbReference type="PRINTS" id="PR00237">
    <property type="entry name" value="GPCRRHODOPSN"/>
</dbReference>
<accession>A7SU39</accession>
<feature type="non-terminal residue" evidence="11">
    <location>
        <position position="121"/>
    </location>
</feature>
<keyword evidence="7 8" id="KW-0807">Transducer</keyword>
<dbReference type="Gene3D" id="1.20.1070.10">
    <property type="entry name" value="Rhodopsin 7-helix transmembrane proteins"/>
    <property type="match status" value="1"/>
</dbReference>
<dbReference type="PROSITE" id="PS50262">
    <property type="entry name" value="G_PROTEIN_RECEP_F1_2"/>
    <property type="match status" value="1"/>
</dbReference>
<dbReference type="HOGENOM" id="CLU_2043942_0_0_1"/>
<evidence type="ECO:0000256" key="4">
    <source>
        <dbReference type="ARBA" id="ARBA00023040"/>
    </source>
</evidence>
<organism evidence="11 12">
    <name type="scientific">Nematostella vectensis</name>
    <name type="common">Starlet sea anemone</name>
    <dbReference type="NCBI Taxonomy" id="45351"/>
    <lineage>
        <taxon>Eukaryota</taxon>
        <taxon>Metazoa</taxon>
        <taxon>Cnidaria</taxon>
        <taxon>Anthozoa</taxon>
        <taxon>Hexacorallia</taxon>
        <taxon>Actiniaria</taxon>
        <taxon>Edwardsiidae</taxon>
        <taxon>Nematostella</taxon>
    </lineage>
</organism>
<dbReference type="InParanoid" id="A7SU39"/>
<comment type="subcellular location">
    <subcellularLocation>
        <location evidence="1">Membrane</location>
        <topology evidence="1">Multi-pass membrane protein</topology>
    </subcellularLocation>
</comment>
<proteinExistence type="inferred from homology"/>
<dbReference type="GO" id="GO:0016020">
    <property type="term" value="C:membrane"/>
    <property type="evidence" value="ECO:0007669"/>
    <property type="project" value="UniProtKB-SubCell"/>
</dbReference>
<dbReference type="PANTHER" id="PTHR24235:SF29">
    <property type="entry name" value="GH23382P"/>
    <property type="match status" value="1"/>
</dbReference>
<sequence length="121" mass="13268">VKIAFHVFTISVLVATLCGNTIVISLVLFDKHLRNFFNMLILNLAVSDLLCGLFAALFYSGMIKSIIKESPMGDLEVVACRAVLCASGISSKVSIITIATISVERYVVVKHPLRSRVRRLS</sequence>
<keyword evidence="12" id="KW-1185">Reference proteome</keyword>
<feature type="non-terminal residue" evidence="11">
    <location>
        <position position="1"/>
    </location>
</feature>
<dbReference type="PANTHER" id="PTHR24235">
    <property type="entry name" value="NEUROPEPTIDE Y RECEPTOR"/>
    <property type="match status" value="1"/>
</dbReference>
<evidence type="ECO:0000256" key="6">
    <source>
        <dbReference type="ARBA" id="ARBA00023170"/>
    </source>
</evidence>
<evidence type="ECO:0000256" key="9">
    <source>
        <dbReference type="SAM" id="Phobius"/>
    </source>
</evidence>
<reference evidence="11 12" key="1">
    <citation type="journal article" date="2007" name="Science">
        <title>Sea anemone genome reveals ancestral eumetazoan gene repertoire and genomic organization.</title>
        <authorList>
            <person name="Putnam N.H."/>
            <person name="Srivastava M."/>
            <person name="Hellsten U."/>
            <person name="Dirks B."/>
            <person name="Chapman J."/>
            <person name="Salamov A."/>
            <person name="Terry A."/>
            <person name="Shapiro H."/>
            <person name="Lindquist E."/>
            <person name="Kapitonov V.V."/>
            <person name="Jurka J."/>
            <person name="Genikhovich G."/>
            <person name="Grigoriev I.V."/>
            <person name="Lucas S.M."/>
            <person name="Steele R.E."/>
            <person name="Finnerty J.R."/>
            <person name="Technau U."/>
            <person name="Martindale M.Q."/>
            <person name="Rokhsar D.S."/>
        </authorList>
    </citation>
    <scope>NUCLEOTIDE SEQUENCE [LARGE SCALE GENOMIC DNA]</scope>
    <source>
        <strain evidence="12">CH2 X CH6</strain>
    </source>
</reference>
<evidence type="ECO:0000256" key="7">
    <source>
        <dbReference type="ARBA" id="ARBA00023224"/>
    </source>
</evidence>
<evidence type="ECO:0000256" key="2">
    <source>
        <dbReference type="ARBA" id="ARBA00022692"/>
    </source>
</evidence>
<evidence type="ECO:0000259" key="10">
    <source>
        <dbReference type="PROSITE" id="PS50262"/>
    </source>
</evidence>